<evidence type="ECO:0000313" key="3">
    <source>
        <dbReference type="Proteomes" id="UP000298213"/>
    </source>
</evidence>
<evidence type="ECO:0000259" key="1">
    <source>
        <dbReference type="PROSITE" id="PS50112"/>
    </source>
</evidence>
<dbReference type="NCBIfam" id="TIGR00229">
    <property type="entry name" value="sensory_box"/>
    <property type="match status" value="1"/>
</dbReference>
<evidence type="ECO:0000313" key="2">
    <source>
        <dbReference type="EMBL" id="TFI58935.1"/>
    </source>
</evidence>
<dbReference type="SMART" id="SM00091">
    <property type="entry name" value="PAS"/>
    <property type="match status" value="1"/>
</dbReference>
<keyword evidence="3" id="KW-1185">Reference proteome</keyword>
<organism evidence="2 3">
    <name type="scientific">Sphingomonas parva</name>
    <dbReference type="NCBI Taxonomy" id="2555898"/>
    <lineage>
        <taxon>Bacteria</taxon>
        <taxon>Pseudomonadati</taxon>
        <taxon>Pseudomonadota</taxon>
        <taxon>Alphaproteobacteria</taxon>
        <taxon>Sphingomonadales</taxon>
        <taxon>Sphingomonadaceae</taxon>
        <taxon>Sphingomonas</taxon>
    </lineage>
</organism>
<dbReference type="EMBL" id="SPDV01000011">
    <property type="protein sequence ID" value="TFI58935.1"/>
    <property type="molecule type" value="Genomic_DNA"/>
</dbReference>
<dbReference type="InterPro" id="IPR013767">
    <property type="entry name" value="PAS_fold"/>
</dbReference>
<dbReference type="SUPFAM" id="SSF55785">
    <property type="entry name" value="PYP-like sensor domain (PAS domain)"/>
    <property type="match status" value="1"/>
</dbReference>
<name>A0A4Y8ZUX7_9SPHN</name>
<feature type="domain" description="PAS" evidence="1">
    <location>
        <begin position="11"/>
        <end position="78"/>
    </location>
</feature>
<dbReference type="Proteomes" id="UP000298213">
    <property type="component" value="Unassembled WGS sequence"/>
</dbReference>
<gene>
    <name evidence="2" type="ORF">E2493_07705</name>
</gene>
<comment type="caution">
    <text evidence="2">The sequence shown here is derived from an EMBL/GenBank/DDBJ whole genome shotgun (WGS) entry which is preliminary data.</text>
</comment>
<feature type="non-terminal residue" evidence="2">
    <location>
        <position position="113"/>
    </location>
</feature>
<dbReference type="AlphaFoldDB" id="A0A4Y8ZUX7"/>
<dbReference type="InterPro" id="IPR000014">
    <property type="entry name" value="PAS"/>
</dbReference>
<sequence length="113" mass="12176">MPRDVAIPCALETVIESSLNAILMIDARGLILEFNPAAEAAFGYAREDMIGRSIESFIVPDPAREAERQRLLRFIQGERSTPGAIRVEVEGIARGGAVVPLEVTITGLEIEGA</sequence>
<dbReference type="RefSeq" id="WP_135085381.1">
    <property type="nucleotide sequence ID" value="NZ_SPDV01000011.1"/>
</dbReference>
<dbReference type="Pfam" id="PF00989">
    <property type="entry name" value="PAS"/>
    <property type="match status" value="1"/>
</dbReference>
<dbReference type="OrthoDB" id="9789238at2"/>
<protein>
    <submittedName>
        <fullName evidence="2">PAS domain S-box protein</fullName>
    </submittedName>
</protein>
<dbReference type="Gene3D" id="3.30.450.20">
    <property type="entry name" value="PAS domain"/>
    <property type="match status" value="1"/>
</dbReference>
<accession>A0A4Y8ZUX7</accession>
<dbReference type="PROSITE" id="PS50112">
    <property type="entry name" value="PAS"/>
    <property type="match status" value="1"/>
</dbReference>
<dbReference type="CDD" id="cd00130">
    <property type="entry name" value="PAS"/>
    <property type="match status" value="1"/>
</dbReference>
<dbReference type="InterPro" id="IPR035965">
    <property type="entry name" value="PAS-like_dom_sf"/>
</dbReference>
<proteinExistence type="predicted"/>
<dbReference type="GO" id="GO:0006355">
    <property type="term" value="P:regulation of DNA-templated transcription"/>
    <property type="evidence" value="ECO:0007669"/>
    <property type="project" value="InterPro"/>
</dbReference>
<reference evidence="2 3" key="1">
    <citation type="submission" date="2019-03" db="EMBL/GenBank/DDBJ databases">
        <title>Genome sequence of Sphingomonas sp. 17J27-24.</title>
        <authorList>
            <person name="Kim M."/>
            <person name="Maeng S."/>
            <person name="Sathiyaraj S."/>
        </authorList>
    </citation>
    <scope>NUCLEOTIDE SEQUENCE [LARGE SCALE GENOMIC DNA]</scope>
    <source>
        <strain evidence="2 3">17J27-24</strain>
    </source>
</reference>